<evidence type="ECO:0000256" key="2">
    <source>
        <dbReference type="SAM" id="Phobius"/>
    </source>
</evidence>
<organism evidence="4 5">
    <name type="scientific">Cymbomonas tetramitiformis</name>
    <dbReference type="NCBI Taxonomy" id="36881"/>
    <lineage>
        <taxon>Eukaryota</taxon>
        <taxon>Viridiplantae</taxon>
        <taxon>Chlorophyta</taxon>
        <taxon>Pyramimonadophyceae</taxon>
        <taxon>Pyramimonadales</taxon>
        <taxon>Pyramimonadaceae</taxon>
        <taxon>Cymbomonas</taxon>
    </lineage>
</organism>
<feature type="domain" description="EF-hand" evidence="3">
    <location>
        <begin position="79"/>
        <end position="114"/>
    </location>
</feature>
<dbReference type="InterPro" id="IPR002048">
    <property type="entry name" value="EF_hand_dom"/>
</dbReference>
<dbReference type="InterPro" id="IPR011992">
    <property type="entry name" value="EF-hand-dom_pair"/>
</dbReference>
<feature type="transmembrane region" description="Helical" evidence="2">
    <location>
        <begin position="173"/>
        <end position="196"/>
    </location>
</feature>
<proteinExistence type="predicted"/>
<dbReference type="AlphaFoldDB" id="A0AAE0F825"/>
<keyword evidence="2" id="KW-0472">Membrane</keyword>
<evidence type="ECO:0000259" key="3">
    <source>
        <dbReference type="PROSITE" id="PS50222"/>
    </source>
</evidence>
<reference evidence="4 5" key="1">
    <citation type="journal article" date="2015" name="Genome Biol. Evol.">
        <title>Comparative Genomics of a Bacterivorous Green Alga Reveals Evolutionary Causalities and Consequences of Phago-Mixotrophic Mode of Nutrition.</title>
        <authorList>
            <person name="Burns J.A."/>
            <person name="Paasch A."/>
            <person name="Narechania A."/>
            <person name="Kim E."/>
        </authorList>
    </citation>
    <scope>NUCLEOTIDE SEQUENCE [LARGE SCALE GENOMIC DNA]</scope>
    <source>
        <strain evidence="4 5">PLY_AMNH</strain>
    </source>
</reference>
<dbReference type="EMBL" id="LGRX02023207">
    <property type="protein sequence ID" value="KAK3254773.1"/>
    <property type="molecule type" value="Genomic_DNA"/>
</dbReference>
<evidence type="ECO:0000313" key="4">
    <source>
        <dbReference type="EMBL" id="KAK3254773.1"/>
    </source>
</evidence>
<keyword evidence="1" id="KW-0106">Calcium</keyword>
<dbReference type="PROSITE" id="PS50222">
    <property type="entry name" value="EF_HAND_2"/>
    <property type="match status" value="1"/>
</dbReference>
<keyword evidence="5" id="KW-1185">Reference proteome</keyword>
<keyword evidence="2" id="KW-0812">Transmembrane</keyword>
<accession>A0AAE0F825</accession>
<dbReference type="PROSITE" id="PS00018">
    <property type="entry name" value="EF_HAND_1"/>
    <property type="match status" value="1"/>
</dbReference>
<evidence type="ECO:0000313" key="5">
    <source>
        <dbReference type="Proteomes" id="UP001190700"/>
    </source>
</evidence>
<dbReference type="SUPFAM" id="SSF47473">
    <property type="entry name" value="EF-hand"/>
    <property type="match status" value="1"/>
</dbReference>
<dbReference type="InterPro" id="IPR018247">
    <property type="entry name" value="EF_Hand_1_Ca_BS"/>
</dbReference>
<evidence type="ECO:0000256" key="1">
    <source>
        <dbReference type="ARBA" id="ARBA00022837"/>
    </source>
</evidence>
<dbReference type="Gene3D" id="1.10.238.10">
    <property type="entry name" value="EF-hand"/>
    <property type="match status" value="1"/>
</dbReference>
<gene>
    <name evidence="4" type="ORF">CYMTET_36025</name>
</gene>
<comment type="caution">
    <text evidence="4">The sequence shown here is derived from an EMBL/GenBank/DDBJ whole genome shotgun (WGS) entry which is preliminary data.</text>
</comment>
<protein>
    <recommendedName>
        <fullName evidence="3">EF-hand domain-containing protein</fullName>
    </recommendedName>
</protein>
<dbReference type="Proteomes" id="UP001190700">
    <property type="component" value="Unassembled WGS sequence"/>
</dbReference>
<sequence>MMMLEGGKLVNDDAVELVKDSESAEVQINEVFESQSVVNEVFESQSVEESRARAVSHVPEENRARRLTSVCGVYSVDQEGKVHFDRLLSAIDKDKDGHVSEDDVLTAVKMFKSFRDASSSGWALNLKMLPENVAAALRDLDDDDTGLITISNLQRAAGAHRQRKERARRLRMILVLGVVFLFLMLGCMFGLAFAVVELSKETTVSADGSLTKYGSSELVRTGSAETRVNGTVMTTKEGDTISVAQAPLLPATMSSLLPDSALNELRIFSVSADSGAYISLQVLGWARVPSALSLGGSYVKIVTSTGTVKIDGSTLTFDDLVGNLFEELGFVTDTSGRRLLGIYELIGLFNSVKEWQYLEETERAPGFDGDFLMEYTARYPCTHDNFTCQTGPNYTYLGGYNDGYIEIQYSTQRDIDSDSSLEVMSNPEWPGDSLSTFKSAEAAHTAQYHGGAYFHCTTDYLSPTHQEPTDSDSDLGSSGSRTSFNITRAAKISETTLDDGSIERQFEMDVAMDIISYIFLMDDAEATGYDGTVTITYFDDKSTGHPKKILYDTGLELIINKYDPTPVDLSGWELPLCETDAYASAKVSKLELAPYAANYQRRREENCTKNEFDDCIYAPRTNLTIEGVNRHLLSPLESADLFEALLEDFRGAGEVHYLNGYDSGAVRHLTDYATCSDTCPSCDDTWSSECCSCDCDQTTRQSSFGLGPFGALGIKRWDAGCGVHSAWLDVSCGSALTCYGKCYGETPLLVGGDWGFTCGVGVKFDLLGKLPTWLRKVLPVEFSVYLEVGYQYETKLYFKGGGAAGILATSSWTGSWGAEFGFGVGGTVDVGDGWFEVRMWVSGKVCTGVCASSMINLFQSRFTF</sequence>
<keyword evidence="2" id="KW-1133">Transmembrane helix</keyword>
<dbReference type="GO" id="GO:0005509">
    <property type="term" value="F:calcium ion binding"/>
    <property type="evidence" value="ECO:0007669"/>
    <property type="project" value="InterPro"/>
</dbReference>
<name>A0AAE0F825_9CHLO</name>